<evidence type="ECO:0000259" key="4">
    <source>
        <dbReference type="Pfam" id="PF23227"/>
    </source>
</evidence>
<reference evidence="5" key="1">
    <citation type="submission" date="2022-12" db="EMBL/GenBank/DDBJ databases">
        <authorList>
            <person name="Alioto T."/>
            <person name="Alioto T."/>
            <person name="Gomez Garrido J."/>
        </authorList>
    </citation>
    <scope>NUCLEOTIDE SEQUENCE</scope>
</reference>
<feature type="domain" description="Maestro/Maestro-like HEAT-repeats" evidence="4">
    <location>
        <begin position="725"/>
        <end position="984"/>
    </location>
</feature>
<evidence type="ECO:0000259" key="3">
    <source>
        <dbReference type="Pfam" id="PF21047"/>
    </source>
</evidence>
<feature type="domain" description="Maestro-like HEAT-repeats" evidence="3">
    <location>
        <begin position="312"/>
        <end position="541"/>
    </location>
</feature>
<dbReference type="Gene3D" id="1.25.10.10">
    <property type="entry name" value="Leucine-rich Repeat Variant"/>
    <property type="match status" value="2"/>
</dbReference>
<evidence type="ECO:0000313" key="6">
    <source>
        <dbReference type="Proteomes" id="UP001178461"/>
    </source>
</evidence>
<dbReference type="SUPFAM" id="SSF48371">
    <property type="entry name" value="ARM repeat"/>
    <property type="match status" value="1"/>
</dbReference>
<protein>
    <submittedName>
        <fullName evidence="5">Maestro heat-like repeat-containing protein family member 7 isoform X1</fullName>
    </submittedName>
</protein>
<dbReference type="PANTHER" id="PTHR23120:SF18">
    <property type="entry name" value="MAESTRO HEAT-LIKE REPEAT FAMILY MEMBER 8"/>
    <property type="match status" value="1"/>
</dbReference>
<dbReference type="InterPro" id="IPR048465">
    <property type="entry name" value="Maestro-like_HEAT"/>
</dbReference>
<dbReference type="InterPro" id="IPR011989">
    <property type="entry name" value="ARM-like"/>
</dbReference>
<evidence type="ECO:0000313" key="5">
    <source>
        <dbReference type="EMBL" id="CAI5773586.1"/>
    </source>
</evidence>
<gene>
    <name evidence="5" type="ORF">PODLI_1B017824</name>
</gene>
<feature type="region of interest" description="Disordered" evidence="2">
    <location>
        <begin position="994"/>
        <end position="1050"/>
    </location>
</feature>
<accession>A0AA35K898</accession>
<organism evidence="5 6">
    <name type="scientific">Podarcis lilfordi</name>
    <name type="common">Lilford's wall lizard</name>
    <dbReference type="NCBI Taxonomy" id="74358"/>
    <lineage>
        <taxon>Eukaryota</taxon>
        <taxon>Metazoa</taxon>
        <taxon>Chordata</taxon>
        <taxon>Craniata</taxon>
        <taxon>Vertebrata</taxon>
        <taxon>Euteleostomi</taxon>
        <taxon>Lepidosauria</taxon>
        <taxon>Squamata</taxon>
        <taxon>Bifurcata</taxon>
        <taxon>Unidentata</taxon>
        <taxon>Episquamata</taxon>
        <taxon>Laterata</taxon>
        <taxon>Lacertibaenia</taxon>
        <taxon>Lacertidae</taxon>
        <taxon>Podarcis</taxon>
    </lineage>
</organism>
<evidence type="ECO:0000256" key="1">
    <source>
        <dbReference type="ARBA" id="ARBA00022737"/>
    </source>
</evidence>
<name>A0AA35K898_9SAUR</name>
<dbReference type="InterPro" id="IPR055406">
    <property type="entry name" value="HEAT_Maestro"/>
</dbReference>
<keyword evidence="1" id="KW-0677">Repeat</keyword>
<proteinExistence type="predicted"/>
<dbReference type="InterPro" id="IPR016024">
    <property type="entry name" value="ARM-type_fold"/>
</dbReference>
<dbReference type="EMBL" id="OX395129">
    <property type="protein sequence ID" value="CAI5773586.1"/>
    <property type="molecule type" value="Genomic_DNA"/>
</dbReference>
<sequence>MRRGFAEFCLLSCLPGVNRRSNLLSARQMDLSSYLGDYEDDIFRGSSPLGWEDSEIFLGSQSGTDLSQGDLQDDTTESITDESGPLLRCLKKIYRKGKKEKTRRRKTMTSVPDLSAMATIWEESENPGSAQEPELLLNSWRSTIDYFNSKKEEDVMKKSFFRFLSILSKTINWSNMTDFFMDNFTSDVVGVLTEMIKRDFPESSVVCLHAMATVIDLSKANVTKTMGSYKKGILLRTFFKSVFALSPLKAGQEEGAANSANAQYAKNLFIRTYQTFSEMLQQLMVENPIPSELERILQLMAPWLQSSEADLRERAIWTSASLLNFVASKLQLDTLSKFSRLGHLVAVLGICCGDAVKSISSKAAKSVHLLLAIVLGQKIARLDEKNVHTEAIKRKHKEFLESWNPSVFLKNPSRVAEVFGVYFSPREKTDFILTALDGLTVQCTTQCCATTEGLLASMARHCGAEIEKVSDIVDGICSRLDLIHQPSARRLVMKLVGLLAGRTEHLDTVISSLLEHSFPPDSNSSELWQSLSTEEVVEEQLMENLLARLQDHHSTELQTSAASIAITQALYEVISVPESKDTIQRLYPDLLTALLIELYFSNQAEALPDMNFLRKQCGRGENLASFSAEALKLLLIRTGCRYEVTFMERTRGWSMLQSAREVLQGATLLARAMLHFACPETMRILDMMFSLLSKGSKKLKPTTIAFFVELLHYQEIEQLPADQIFESLEEWTRNPSPDVRSLGLRALGILAIHPDKVEEVKTLMPTLLGSLEEADGVVVAEGITAIQNLLKFMQRSDIVSLAEKLLPLFSNAEARTRNSAIALFAELPNVVKKKEKYLIQEQVTQSLLPLLLHLQDEEPEVVKGCQDALARCFRFLGWSLPKKINSKKAWHDHPQIAETLCRQISWKVKTIPAILLQCLDHLQCPQVSIRRAAAIFLGCVAQCAEPVAITQEKKDLIFLSLSKLRQDHDPSVRLTALQATRMVQEACGVSAAVSPRFSGSEGEDSLSSDRGHWDTPDPALTHRWNPASPTSHRLVPSAARKRGFGPTRQA</sequence>
<dbReference type="AlphaFoldDB" id="A0AA35K898"/>
<dbReference type="GO" id="GO:0005737">
    <property type="term" value="C:cytoplasm"/>
    <property type="evidence" value="ECO:0007669"/>
    <property type="project" value="TreeGrafter"/>
</dbReference>
<evidence type="ECO:0000256" key="2">
    <source>
        <dbReference type="SAM" id="MobiDB-lite"/>
    </source>
</evidence>
<dbReference type="Pfam" id="PF21047">
    <property type="entry name" value="HEAT_Maestro"/>
    <property type="match status" value="1"/>
</dbReference>
<keyword evidence="6" id="KW-1185">Reference proteome</keyword>
<dbReference type="PANTHER" id="PTHR23120">
    <property type="entry name" value="MAESTRO-RELATED HEAT DOMAIN-CONTAINING"/>
    <property type="match status" value="1"/>
</dbReference>
<dbReference type="InterPro" id="IPR045206">
    <property type="entry name" value="Maestro_heat-like_prot"/>
</dbReference>
<dbReference type="Pfam" id="PF23227">
    <property type="entry name" value="HEAT_MROH2B_C"/>
    <property type="match status" value="1"/>
</dbReference>
<dbReference type="Proteomes" id="UP001178461">
    <property type="component" value="Chromosome 4"/>
</dbReference>